<dbReference type="Pfam" id="PF00078">
    <property type="entry name" value="RVT_1"/>
    <property type="match status" value="1"/>
</dbReference>
<accession>A0A4V2V0P1</accession>
<protein>
    <submittedName>
        <fullName evidence="2">Group II intron reverse transcriptase/maturase</fullName>
    </submittedName>
</protein>
<dbReference type="InterPro" id="IPR051083">
    <property type="entry name" value="GrpII_Intron_Splice-Mob/Def"/>
</dbReference>
<gene>
    <name evidence="2" type="ORF">EDC18_101417</name>
</gene>
<dbReference type="PROSITE" id="PS50878">
    <property type="entry name" value="RT_POL"/>
    <property type="match status" value="1"/>
</dbReference>
<evidence type="ECO:0000313" key="2">
    <source>
        <dbReference type="EMBL" id="TCT17119.1"/>
    </source>
</evidence>
<dbReference type="EMBL" id="SMAL01000001">
    <property type="protein sequence ID" value="TCT17119.1"/>
    <property type="molecule type" value="Genomic_DNA"/>
</dbReference>
<dbReference type="AlphaFoldDB" id="A0A4V2V0P1"/>
<evidence type="ECO:0000259" key="1">
    <source>
        <dbReference type="PROSITE" id="PS50878"/>
    </source>
</evidence>
<keyword evidence="3" id="KW-1185">Reference proteome</keyword>
<sequence>MNHTKETMTRQVGLGKTLQTSLYEIERKATKNKKHKFENLYQLLNRQNLIKAYRDINKQASSGIDGQSAKEFGENLIEEVTKIEEELKTNRYRTSLVKRTYIEKPGGGQRPLGIPTVKDKTIQIATKKILEAIYEPEFIESSMGYRKNRGAKQAVEYLGKELNFGKYTYIVEADIKGFFDNVNHQWLKRMLEEKVRDKRIITLIEKWLKAGIIEPTGEIEKPQKGTPQGGAISPILANRYLHYALDLWFEKIVEPKSEGECKLARYADDFVCAFRYKRDAERFMKTLGKRLGKFGLTLAEEKTKMIRFSRFEKEKNDTFDFLGFTFRWEKSRKGKDIITHKTSKKGFKRTIQKFKEWIRKTRHCRLMKMFKELNTKLRGYNRK</sequence>
<keyword evidence="2" id="KW-0808">Transferase</keyword>
<dbReference type="NCBIfam" id="TIGR04416">
    <property type="entry name" value="group_II_RT_mat"/>
    <property type="match status" value="1"/>
</dbReference>
<organism evidence="2 3">
    <name type="scientific">Natranaerovirga pectinivora</name>
    <dbReference type="NCBI Taxonomy" id="682400"/>
    <lineage>
        <taxon>Bacteria</taxon>
        <taxon>Bacillati</taxon>
        <taxon>Bacillota</taxon>
        <taxon>Clostridia</taxon>
        <taxon>Lachnospirales</taxon>
        <taxon>Natranaerovirgaceae</taxon>
        <taxon>Natranaerovirga</taxon>
    </lineage>
</organism>
<dbReference type="InterPro" id="IPR000477">
    <property type="entry name" value="RT_dom"/>
</dbReference>
<comment type="caution">
    <text evidence="2">The sequence shown here is derived from an EMBL/GenBank/DDBJ whole genome shotgun (WGS) entry which is preliminary data.</text>
</comment>
<keyword evidence="2" id="KW-0548">Nucleotidyltransferase</keyword>
<dbReference type="RefSeq" id="WP_243115036.1">
    <property type="nucleotide sequence ID" value="NZ_SMAL01000001.1"/>
</dbReference>
<dbReference type="SUPFAM" id="SSF56672">
    <property type="entry name" value="DNA/RNA polymerases"/>
    <property type="match status" value="1"/>
</dbReference>
<proteinExistence type="predicted"/>
<dbReference type="PANTHER" id="PTHR34047:SF8">
    <property type="entry name" value="PROTEIN YKFC"/>
    <property type="match status" value="1"/>
</dbReference>
<dbReference type="GO" id="GO:0003964">
    <property type="term" value="F:RNA-directed DNA polymerase activity"/>
    <property type="evidence" value="ECO:0007669"/>
    <property type="project" value="UniProtKB-KW"/>
</dbReference>
<dbReference type="PANTHER" id="PTHR34047">
    <property type="entry name" value="NUCLEAR INTRON MATURASE 1, MITOCHONDRIAL-RELATED"/>
    <property type="match status" value="1"/>
</dbReference>
<dbReference type="InterPro" id="IPR030931">
    <property type="entry name" value="Group_II_RT_mat"/>
</dbReference>
<evidence type="ECO:0000313" key="3">
    <source>
        <dbReference type="Proteomes" id="UP000294902"/>
    </source>
</evidence>
<dbReference type="CDD" id="cd01651">
    <property type="entry name" value="RT_G2_intron"/>
    <property type="match status" value="1"/>
</dbReference>
<dbReference type="Proteomes" id="UP000294902">
    <property type="component" value="Unassembled WGS sequence"/>
</dbReference>
<feature type="domain" description="Reverse transcriptase" evidence="1">
    <location>
        <begin position="83"/>
        <end position="326"/>
    </location>
</feature>
<name>A0A4V2V0P1_9FIRM</name>
<dbReference type="InterPro" id="IPR043502">
    <property type="entry name" value="DNA/RNA_pol_sf"/>
</dbReference>
<keyword evidence="2" id="KW-0695">RNA-directed DNA polymerase</keyword>
<reference evidence="2 3" key="1">
    <citation type="submission" date="2019-03" db="EMBL/GenBank/DDBJ databases">
        <title>Genomic Encyclopedia of Type Strains, Phase IV (KMG-IV): sequencing the most valuable type-strain genomes for metagenomic binning, comparative biology and taxonomic classification.</title>
        <authorList>
            <person name="Goeker M."/>
        </authorList>
    </citation>
    <scope>NUCLEOTIDE SEQUENCE [LARGE SCALE GENOMIC DNA]</scope>
    <source>
        <strain evidence="2 3">DSM 24629</strain>
    </source>
</reference>